<feature type="transmembrane region" description="Helical" evidence="1">
    <location>
        <begin position="175"/>
        <end position="192"/>
    </location>
</feature>
<feature type="transmembrane region" description="Helical" evidence="1">
    <location>
        <begin position="253"/>
        <end position="271"/>
    </location>
</feature>
<feature type="transmembrane region" description="Helical" evidence="1">
    <location>
        <begin position="149"/>
        <end position="166"/>
    </location>
</feature>
<name>A0A2X0MI23_9BASI</name>
<dbReference type="Proteomes" id="UP000249464">
    <property type="component" value="Unassembled WGS sequence"/>
</dbReference>
<dbReference type="AlphaFoldDB" id="A0A2X0MI23"/>
<sequence length="383" mass="41514">MARNHQQRWLKIRLELHAMSVLSPLRSPGAKAVQLYWVVAVASTLLSTWIGSLSEYRLPHTLLTTSLHLSFALATVVVLSSLTTNSPGTRFRQLASSPPSGPRNFDYLLLPRPLTLSTILTPVAVSTVVSAQISALHEDSLASVAEQPFISFIRILPIFLFICLPLKDSASWPRITATLLGLVLGAGPAVRINGGSPTAWWCGGVWAFSTCVWAFGLHVGLGVKTHQTVKPTEEQQTTEAPPTGTGSIPRVNLPIYLGLLLLFNMMLLVFSGEVGRASSSGHFGFFTSAGFWIQELVMAWCNLARLVAFWVLFHHLDPLSILLVASVKDFLLPLATSLTFGNPLITQEQTGSALTTWQQALIIAGVGWSALSEGQAGTRRKRG</sequence>
<keyword evidence="1" id="KW-1133">Transmembrane helix</keyword>
<feature type="transmembrane region" description="Helical" evidence="1">
    <location>
        <begin position="107"/>
        <end position="129"/>
    </location>
</feature>
<accession>A0A2X0MI23</accession>
<dbReference type="EMBL" id="FQNC01000019">
    <property type="protein sequence ID" value="SGY23865.1"/>
    <property type="molecule type" value="Genomic_DNA"/>
</dbReference>
<reference evidence="2 3" key="1">
    <citation type="submission" date="2016-11" db="EMBL/GenBank/DDBJ databases">
        <authorList>
            <person name="Jaros S."/>
            <person name="Januszkiewicz K."/>
            <person name="Wedrychowicz H."/>
        </authorList>
    </citation>
    <scope>NUCLEOTIDE SEQUENCE [LARGE SCALE GENOMIC DNA]</scope>
</reference>
<evidence type="ECO:0000256" key="1">
    <source>
        <dbReference type="SAM" id="Phobius"/>
    </source>
</evidence>
<feature type="transmembrane region" description="Helical" evidence="1">
    <location>
        <begin position="198"/>
        <end position="221"/>
    </location>
</feature>
<keyword evidence="1" id="KW-0472">Membrane</keyword>
<protein>
    <submittedName>
        <fullName evidence="2">BQ5605_C019g08989 protein</fullName>
    </submittedName>
</protein>
<keyword evidence="1" id="KW-0812">Transmembrane</keyword>
<feature type="transmembrane region" description="Helical" evidence="1">
    <location>
        <begin position="291"/>
        <end position="313"/>
    </location>
</feature>
<feature type="transmembrane region" description="Helical" evidence="1">
    <location>
        <begin position="35"/>
        <end position="54"/>
    </location>
</feature>
<keyword evidence="3" id="KW-1185">Reference proteome</keyword>
<proteinExistence type="predicted"/>
<evidence type="ECO:0000313" key="2">
    <source>
        <dbReference type="EMBL" id="SGY23865.1"/>
    </source>
</evidence>
<feature type="transmembrane region" description="Helical" evidence="1">
    <location>
        <begin position="66"/>
        <end position="86"/>
    </location>
</feature>
<evidence type="ECO:0000313" key="3">
    <source>
        <dbReference type="Proteomes" id="UP000249464"/>
    </source>
</evidence>
<gene>
    <name evidence="2" type="primary">BQ5605_C019g08989</name>
    <name evidence="2" type="ORF">BQ5605_C019G08989</name>
</gene>
<organism evidence="2 3">
    <name type="scientific">Microbotryum silenes-dioicae</name>
    <dbReference type="NCBI Taxonomy" id="796604"/>
    <lineage>
        <taxon>Eukaryota</taxon>
        <taxon>Fungi</taxon>
        <taxon>Dikarya</taxon>
        <taxon>Basidiomycota</taxon>
        <taxon>Pucciniomycotina</taxon>
        <taxon>Microbotryomycetes</taxon>
        <taxon>Microbotryales</taxon>
        <taxon>Microbotryaceae</taxon>
        <taxon>Microbotryum</taxon>
    </lineage>
</organism>